<gene>
    <name evidence="2" type="ORF">GNQ48_18065</name>
</gene>
<accession>A0A844NMK5</accession>
<sequence>MEMKDEAKCAPGRVSGLGLWRAIKFESLSFIAIMFALFFTKGYVYLETLNSRLGVPVNRLGFDGQLYAVYGGVSLLVIFTALMIAFAGVFVFTSVMMFFENPKRQRKDFEVNPDGWFWLRLRHAKDFIVVALAMTAFSVALYGLWAVVVSDSVGSAERAAFKEVRDCNVAEIRLKNTDVVAACIVGESDDMLYLVYKGVEKDGSIEFEKGILSKSLVGSGRVASSIRLPD</sequence>
<comment type="caution">
    <text evidence="2">The sequence shown here is derived from an EMBL/GenBank/DDBJ whole genome shotgun (WGS) entry which is preliminary data.</text>
</comment>
<proteinExistence type="predicted"/>
<reference evidence="2 3" key="1">
    <citation type="submission" date="2019-11" db="EMBL/GenBank/DDBJ databases">
        <title>Genomes of ocular Pseudomonas aeruginosa isolates.</title>
        <authorList>
            <person name="Khan M."/>
            <person name="Rice S.A."/>
            <person name="Willcox M.D.P."/>
            <person name="Stapleton F."/>
        </authorList>
    </citation>
    <scope>NUCLEOTIDE SEQUENCE [LARGE SCALE GENOMIC DNA]</scope>
    <source>
        <strain evidence="2 3">PA221</strain>
    </source>
</reference>
<evidence type="ECO:0000256" key="1">
    <source>
        <dbReference type="SAM" id="Phobius"/>
    </source>
</evidence>
<feature type="transmembrane region" description="Helical" evidence="1">
    <location>
        <begin position="66"/>
        <end position="99"/>
    </location>
</feature>
<evidence type="ECO:0008006" key="4">
    <source>
        <dbReference type="Google" id="ProtNLM"/>
    </source>
</evidence>
<dbReference type="AlphaFoldDB" id="A0A844NMK5"/>
<feature type="transmembrane region" description="Helical" evidence="1">
    <location>
        <begin position="28"/>
        <end position="46"/>
    </location>
</feature>
<dbReference type="Proteomes" id="UP000433532">
    <property type="component" value="Unassembled WGS sequence"/>
</dbReference>
<dbReference type="EMBL" id="WOAD01000015">
    <property type="protein sequence ID" value="MUI36914.1"/>
    <property type="molecule type" value="Genomic_DNA"/>
</dbReference>
<evidence type="ECO:0000313" key="3">
    <source>
        <dbReference type="Proteomes" id="UP000433532"/>
    </source>
</evidence>
<keyword evidence="1" id="KW-0812">Transmembrane</keyword>
<organism evidence="2 3">
    <name type="scientific">Pseudomonas aeruginosa</name>
    <dbReference type="NCBI Taxonomy" id="287"/>
    <lineage>
        <taxon>Bacteria</taxon>
        <taxon>Pseudomonadati</taxon>
        <taxon>Pseudomonadota</taxon>
        <taxon>Gammaproteobacteria</taxon>
        <taxon>Pseudomonadales</taxon>
        <taxon>Pseudomonadaceae</taxon>
        <taxon>Pseudomonas</taxon>
    </lineage>
</organism>
<feature type="transmembrane region" description="Helical" evidence="1">
    <location>
        <begin position="127"/>
        <end position="148"/>
    </location>
</feature>
<evidence type="ECO:0000313" key="2">
    <source>
        <dbReference type="EMBL" id="MUI36914.1"/>
    </source>
</evidence>
<name>A0A844NMK5_PSEAI</name>
<dbReference type="RefSeq" id="WP_124135708.1">
    <property type="nucleotide sequence ID" value="NZ_BBQK01000023.1"/>
</dbReference>
<keyword evidence="1" id="KW-1133">Transmembrane helix</keyword>
<keyword evidence="1" id="KW-0472">Membrane</keyword>
<protein>
    <recommendedName>
        <fullName evidence="4">Transmembrane protein</fullName>
    </recommendedName>
</protein>